<evidence type="ECO:0000313" key="3">
    <source>
        <dbReference type="Proteomes" id="UP001215280"/>
    </source>
</evidence>
<sequence>MSATWNGVGHPDHCHLRAQYYTSFDGYARMALTPVAVPVLTQKMMSLMMLMVLVRKRSGVIPVREV</sequence>
<gene>
    <name evidence="2" type="ORF">DFH07DRAFT_940535</name>
</gene>
<protein>
    <submittedName>
        <fullName evidence="2">Uncharacterized protein</fullName>
    </submittedName>
</protein>
<feature type="transmembrane region" description="Helical" evidence="1">
    <location>
        <begin position="35"/>
        <end position="54"/>
    </location>
</feature>
<dbReference type="Proteomes" id="UP001215280">
    <property type="component" value="Unassembled WGS sequence"/>
</dbReference>
<evidence type="ECO:0000313" key="2">
    <source>
        <dbReference type="EMBL" id="KAJ7757256.1"/>
    </source>
</evidence>
<keyword evidence="1" id="KW-0472">Membrane</keyword>
<dbReference type="AlphaFoldDB" id="A0AAD7NEB1"/>
<evidence type="ECO:0000256" key="1">
    <source>
        <dbReference type="SAM" id="Phobius"/>
    </source>
</evidence>
<keyword evidence="1" id="KW-0812">Transmembrane</keyword>
<name>A0AAD7NEB1_9AGAR</name>
<comment type="caution">
    <text evidence="2">The sequence shown here is derived from an EMBL/GenBank/DDBJ whole genome shotgun (WGS) entry which is preliminary data.</text>
</comment>
<proteinExistence type="predicted"/>
<reference evidence="2" key="1">
    <citation type="submission" date="2023-03" db="EMBL/GenBank/DDBJ databases">
        <title>Massive genome expansion in bonnet fungi (Mycena s.s.) driven by repeated elements and novel gene families across ecological guilds.</title>
        <authorList>
            <consortium name="Lawrence Berkeley National Laboratory"/>
            <person name="Harder C.B."/>
            <person name="Miyauchi S."/>
            <person name="Viragh M."/>
            <person name="Kuo A."/>
            <person name="Thoen E."/>
            <person name="Andreopoulos B."/>
            <person name="Lu D."/>
            <person name="Skrede I."/>
            <person name="Drula E."/>
            <person name="Henrissat B."/>
            <person name="Morin E."/>
            <person name="Kohler A."/>
            <person name="Barry K."/>
            <person name="LaButti K."/>
            <person name="Morin E."/>
            <person name="Salamov A."/>
            <person name="Lipzen A."/>
            <person name="Mereny Z."/>
            <person name="Hegedus B."/>
            <person name="Baldrian P."/>
            <person name="Stursova M."/>
            <person name="Weitz H."/>
            <person name="Taylor A."/>
            <person name="Grigoriev I.V."/>
            <person name="Nagy L.G."/>
            <person name="Martin F."/>
            <person name="Kauserud H."/>
        </authorList>
    </citation>
    <scope>NUCLEOTIDE SEQUENCE</scope>
    <source>
        <strain evidence="2">CBHHK188m</strain>
    </source>
</reference>
<keyword evidence="1" id="KW-1133">Transmembrane helix</keyword>
<organism evidence="2 3">
    <name type="scientific">Mycena maculata</name>
    <dbReference type="NCBI Taxonomy" id="230809"/>
    <lineage>
        <taxon>Eukaryota</taxon>
        <taxon>Fungi</taxon>
        <taxon>Dikarya</taxon>
        <taxon>Basidiomycota</taxon>
        <taxon>Agaricomycotina</taxon>
        <taxon>Agaricomycetes</taxon>
        <taxon>Agaricomycetidae</taxon>
        <taxon>Agaricales</taxon>
        <taxon>Marasmiineae</taxon>
        <taxon>Mycenaceae</taxon>
        <taxon>Mycena</taxon>
    </lineage>
</organism>
<accession>A0AAD7NEB1</accession>
<dbReference type="EMBL" id="JARJLG010000059">
    <property type="protein sequence ID" value="KAJ7757256.1"/>
    <property type="molecule type" value="Genomic_DNA"/>
</dbReference>
<keyword evidence="3" id="KW-1185">Reference proteome</keyword>